<dbReference type="EMBL" id="GBXM01050879">
    <property type="protein sequence ID" value="JAH57698.1"/>
    <property type="molecule type" value="Transcribed_RNA"/>
</dbReference>
<evidence type="ECO:0000313" key="1">
    <source>
        <dbReference type="EMBL" id="JAH57698.1"/>
    </source>
</evidence>
<name>A0A0E9TY76_ANGAN</name>
<reference evidence="1" key="1">
    <citation type="submission" date="2014-11" db="EMBL/GenBank/DDBJ databases">
        <authorList>
            <person name="Amaro Gonzalez C."/>
        </authorList>
    </citation>
    <scope>NUCLEOTIDE SEQUENCE</scope>
</reference>
<reference evidence="1" key="2">
    <citation type="journal article" date="2015" name="Fish Shellfish Immunol.">
        <title>Early steps in the European eel (Anguilla anguilla)-Vibrio vulnificus interaction in the gills: Role of the RtxA13 toxin.</title>
        <authorList>
            <person name="Callol A."/>
            <person name="Pajuelo D."/>
            <person name="Ebbesson L."/>
            <person name="Teles M."/>
            <person name="MacKenzie S."/>
            <person name="Amaro C."/>
        </authorList>
    </citation>
    <scope>NUCLEOTIDE SEQUENCE</scope>
</reference>
<protein>
    <submittedName>
        <fullName evidence="1">Uncharacterized protein</fullName>
    </submittedName>
</protein>
<accession>A0A0E9TY76</accession>
<dbReference type="AlphaFoldDB" id="A0A0E9TY76"/>
<organism evidence="1">
    <name type="scientific">Anguilla anguilla</name>
    <name type="common">European freshwater eel</name>
    <name type="synonym">Muraena anguilla</name>
    <dbReference type="NCBI Taxonomy" id="7936"/>
    <lineage>
        <taxon>Eukaryota</taxon>
        <taxon>Metazoa</taxon>
        <taxon>Chordata</taxon>
        <taxon>Craniata</taxon>
        <taxon>Vertebrata</taxon>
        <taxon>Euteleostomi</taxon>
        <taxon>Actinopterygii</taxon>
        <taxon>Neopterygii</taxon>
        <taxon>Teleostei</taxon>
        <taxon>Anguilliformes</taxon>
        <taxon>Anguillidae</taxon>
        <taxon>Anguilla</taxon>
    </lineage>
</organism>
<proteinExistence type="predicted"/>
<sequence>MFLCPQTTQSASMRCT</sequence>